<name>D5RJT1_9PROT</name>
<feature type="non-terminal residue" evidence="2">
    <location>
        <position position="1"/>
    </location>
</feature>
<evidence type="ECO:0000313" key="3">
    <source>
        <dbReference type="Proteomes" id="UP000005324"/>
    </source>
</evidence>
<dbReference type="Proteomes" id="UP000005324">
    <property type="component" value="Unassembled WGS sequence"/>
</dbReference>
<reference evidence="2 3" key="1">
    <citation type="submission" date="2010-04" db="EMBL/GenBank/DDBJ databases">
        <authorList>
            <person name="Qin X."/>
            <person name="Bachman B."/>
            <person name="Battles P."/>
            <person name="Bell A."/>
            <person name="Bess C."/>
            <person name="Bickham C."/>
            <person name="Chaboub L."/>
            <person name="Chen D."/>
            <person name="Coyle M."/>
            <person name="Deiros D.R."/>
            <person name="Dinh H."/>
            <person name="Forbes L."/>
            <person name="Fowler G."/>
            <person name="Francisco L."/>
            <person name="Fu Q."/>
            <person name="Gubbala S."/>
            <person name="Hale W."/>
            <person name="Han Y."/>
            <person name="Hemphill L."/>
            <person name="Highlander S.K."/>
            <person name="Hirani K."/>
            <person name="Hogues M."/>
            <person name="Jackson L."/>
            <person name="Jakkamsetti A."/>
            <person name="Javaid M."/>
            <person name="Jiang H."/>
            <person name="Korchina V."/>
            <person name="Kovar C."/>
            <person name="Lara F."/>
            <person name="Lee S."/>
            <person name="Mata R."/>
            <person name="Mathew T."/>
            <person name="Moen C."/>
            <person name="Morales K."/>
            <person name="Munidasa M."/>
            <person name="Nazareth L."/>
            <person name="Ngo R."/>
            <person name="Nguyen L."/>
            <person name="Okwuonu G."/>
            <person name="Ongeri F."/>
            <person name="Patil S."/>
            <person name="Petrosino J."/>
            <person name="Pham C."/>
            <person name="Pham P."/>
            <person name="Pu L.-L."/>
            <person name="Puazo M."/>
            <person name="Raj R."/>
            <person name="Reid J."/>
            <person name="Rouhana J."/>
            <person name="Saada N."/>
            <person name="Shang Y."/>
            <person name="Simmons D."/>
            <person name="Thornton R."/>
            <person name="Warren J."/>
            <person name="Weissenberger G."/>
            <person name="Zhang J."/>
            <person name="Zhang L."/>
            <person name="Zhou C."/>
            <person name="Zhu D."/>
            <person name="Muzny D."/>
            <person name="Worley K."/>
            <person name="Gibbs R."/>
        </authorList>
    </citation>
    <scope>NUCLEOTIDE SEQUENCE [LARGE SCALE GENOMIC DNA]</scope>
    <source>
        <strain evidence="2 3">ATCC 49957</strain>
    </source>
</reference>
<evidence type="ECO:0000313" key="2">
    <source>
        <dbReference type="EMBL" id="EFH12435.1"/>
    </source>
</evidence>
<protein>
    <submittedName>
        <fullName evidence="2">Uncharacterized protein</fullName>
    </submittedName>
</protein>
<sequence>AALARRRLSRRGSAAGEPGGVTDSRPAAAGPAGRPGARPGTAKRAGPTPPRRET</sequence>
<dbReference type="EMBL" id="ADVL01000220">
    <property type="protein sequence ID" value="EFH12435.1"/>
    <property type="molecule type" value="Genomic_DNA"/>
</dbReference>
<evidence type="ECO:0000256" key="1">
    <source>
        <dbReference type="SAM" id="MobiDB-lite"/>
    </source>
</evidence>
<feature type="compositionally biased region" description="Low complexity" evidence="1">
    <location>
        <begin position="25"/>
        <end position="46"/>
    </location>
</feature>
<gene>
    <name evidence="2" type="ORF">HMPREF0731_1341</name>
</gene>
<organism evidence="2 3">
    <name type="scientific">Pseudoroseomonas cervicalis ATCC 49957</name>
    <dbReference type="NCBI Taxonomy" id="525371"/>
    <lineage>
        <taxon>Bacteria</taxon>
        <taxon>Pseudomonadati</taxon>
        <taxon>Pseudomonadota</taxon>
        <taxon>Alphaproteobacteria</taxon>
        <taxon>Acetobacterales</taxon>
        <taxon>Roseomonadaceae</taxon>
        <taxon>Roseomonas</taxon>
    </lineage>
</organism>
<accession>D5RJT1</accession>
<feature type="region of interest" description="Disordered" evidence="1">
    <location>
        <begin position="1"/>
        <end position="54"/>
    </location>
</feature>
<dbReference type="AlphaFoldDB" id="D5RJT1"/>
<comment type="caution">
    <text evidence="2">The sequence shown here is derived from an EMBL/GenBank/DDBJ whole genome shotgun (WGS) entry which is preliminary data.</text>
</comment>
<proteinExistence type="predicted"/>
<keyword evidence="3" id="KW-1185">Reference proteome</keyword>
<feature type="compositionally biased region" description="Basic residues" evidence="1">
    <location>
        <begin position="1"/>
        <end position="10"/>
    </location>
</feature>
<dbReference type="HOGENOM" id="CLU_3055288_0_0_5"/>